<protein>
    <submittedName>
        <fullName evidence="2">Putative short tail fiber</fullName>
    </submittedName>
</protein>
<dbReference type="OrthoDB" id="9515at10239"/>
<gene>
    <name evidence="2" type="ORF">P29B0810_028</name>
</gene>
<dbReference type="GeneID" id="30309101"/>
<name>A0A1D8KSQ3_9CAUD</name>
<feature type="domain" description="Phage tail collar" evidence="1">
    <location>
        <begin position="7"/>
        <end position="70"/>
    </location>
</feature>
<dbReference type="Pfam" id="PF07484">
    <property type="entry name" value="Collar"/>
    <property type="match status" value="1"/>
</dbReference>
<sequence>MKSARIGTIMPWSGDGNTGFALSNIPQGWIVCDGKLQDAARYPLLVAQIGDTYGADAAFGGDFPEYTGKFRVPNMTLQMPIDLEPTHLAQTAYQYGQTDAYDVLVTNSYTGDPLVDGFGSISLNSPIPITINANTDIDFTVDASISMSGKFTNISIAPPDFSATVYTINRKLGINHTPGHSHPGTYSRATAQFAGPQPFEPTGITTGGGISGNCVTDFGYSECQLTAPDTAPSWQQGRNTITYYGDEQHEFTLPQTDRFYLFSGSASWGQVPAQSWPPSGQHPSGIQKADNLQYQFNGSAYTATFDVSDPVKTHAQDAWTGIFPKPMEVANRRNHFGPVVNYDPDTSAPWNVAGVTIEPTASSIDLPAGADIGDAYELDQVVPFMWVYLDNVLAPGTQIVAISRGGSSDANYVYTLELSQPTINSAQLTNQTLEFRHGTYPTTTNNITSQLDPNSSSFLGHNHGSFEIIQGQGSLAAPTVFAINDISLGTVAPEDINDALNIIAEVSMPALVVTFLIKAF</sequence>
<dbReference type="Gene3D" id="3.90.1340.10">
    <property type="entry name" value="Phage tail collar domain"/>
    <property type="match status" value="1"/>
</dbReference>
<dbReference type="EMBL" id="KU686211">
    <property type="protein sequence ID" value="AOV61723.1"/>
    <property type="molecule type" value="Genomic_DNA"/>
</dbReference>
<evidence type="ECO:0000259" key="1">
    <source>
        <dbReference type="Pfam" id="PF07484"/>
    </source>
</evidence>
<dbReference type="KEGG" id="vg:30309101"/>
<proteinExistence type="predicted"/>
<dbReference type="InterPro" id="IPR037053">
    <property type="entry name" value="Phage_tail_collar_dom_sf"/>
</dbReference>
<keyword evidence="3" id="KW-1185">Reference proteome</keyword>
<dbReference type="RefSeq" id="YP_009324191.1">
    <property type="nucleotide sequence ID" value="NC_031935.1"/>
</dbReference>
<evidence type="ECO:0000313" key="3">
    <source>
        <dbReference type="Proteomes" id="UP000202081"/>
    </source>
</evidence>
<dbReference type="SUPFAM" id="SSF88874">
    <property type="entry name" value="Receptor-binding domain of short tail fibre protein gp12"/>
    <property type="match status" value="1"/>
</dbReference>
<dbReference type="Proteomes" id="UP000202081">
    <property type="component" value="Segment"/>
</dbReference>
<reference evidence="2 3" key="1">
    <citation type="journal article" date="2016" name="Virology">
        <title>The genomic content and context of auxiliary metabolic genes in marine cyanomyoviruses.</title>
        <authorList>
            <person name="Crummett L.T."/>
            <person name="Puxty R.J."/>
            <person name="Weihe C."/>
            <person name="Marston M.F."/>
            <person name="Martiny J.B."/>
        </authorList>
    </citation>
    <scope>NUCLEOTIDE SEQUENCE [LARGE SCALE GENOMIC DNA]</scope>
    <source>
        <strain evidence="2">0810PA29</strain>
    </source>
</reference>
<organism evidence="2 3">
    <name type="scientific">Synechococcus phage S-WAM2</name>
    <dbReference type="NCBI Taxonomy" id="1815522"/>
    <lineage>
        <taxon>Viruses</taxon>
        <taxon>Duplodnaviria</taxon>
        <taxon>Heunggongvirae</taxon>
        <taxon>Uroviricota</taxon>
        <taxon>Caudoviricetes</taxon>
        <taxon>Pantevenvirales</taxon>
        <taxon>Kyanoviridae</taxon>
        <taxon>Cymopoleiavirus</taxon>
        <taxon>Cymopoleiavirus swam2</taxon>
    </lineage>
</organism>
<evidence type="ECO:0000313" key="2">
    <source>
        <dbReference type="EMBL" id="AOV61723.1"/>
    </source>
</evidence>
<accession>A0A1D8KSQ3</accession>
<dbReference type="InterPro" id="IPR011083">
    <property type="entry name" value="Phage_tail_collar_dom"/>
</dbReference>